<feature type="region of interest" description="Disordered" evidence="1">
    <location>
        <begin position="1"/>
        <end position="43"/>
    </location>
</feature>
<evidence type="ECO:0000313" key="3">
    <source>
        <dbReference type="Proteomes" id="UP000193144"/>
    </source>
</evidence>
<name>A0A1Y1YWH4_9PLEO</name>
<feature type="region of interest" description="Disordered" evidence="1">
    <location>
        <begin position="153"/>
        <end position="237"/>
    </location>
</feature>
<evidence type="ECO:0000256" key="1">
    <source>
        <dbReference type="SAM" id="MobiDB-lite"/>
    </source>
</evidence>
<dbReference type="EMBL" id="MCFA01000159">
    <property type="protein sequence ID" value="ORY02296.1"/>
    <property type="molecule type" value="Genomic_DNA"/>
</dbReference>
<reference evidence="2 3" key="1">
    <citation type="submission" date="2016-07" db="EMBL/GenBank/DDBJ databases">
        <title>Pervasive Adenine N6-methylation of Active Genes in Fungi.</title>
        <authorList>
            <consortium name="DOE Joint Genome Institute"/>
            <person name="Mondo S.J."/>
            <person name="Dannebaum R.O."/>
            <person name="Kuo R.C."/>
            <person name="Labutti K."/>
            <person name="Haridas S."/>
            <person name="Kuo A."/>
            <person name="Salamov A."/>
            <person name="Ahrendt S.R."/>
            <person name="Lipzen A."/>
            <person name="Sullivan W."/>
            <person name="Andreopoulos W.B."/>
            <person name="Clum A."/>
            <person name="Lindquist E."/>
            <person name="Daum C."/>
            <person name="Ramamoorthy G.K."/>
            <person name="Gryganskyi A."/>
            <person name="Culley D."/>
            <person name="Magnuson J.K."/>
            <person name="James T.Y."/>
            <person name="O'Malley M.A."/>
            <person name="Stajich J.E."/>
            <person name="Spatafora J.W."/>
            <person name="Visel A."/>
            <person name="Grigoriev I.V."/>
        </authorList>
    </citation>
    <scope>NUCLEOTIDE SEQUENCE [LARGE SCALE GENOMIC DNA]</scope>
    <source>
        <strain evidence="2 3">CBS 115471</strain>
    </source>
</reference>
<comment type="caution">
    <text evidence="2">The sequence shown here is derived from an EMBL/GenBank/DDBJ whole genome shotgun (WGS) entry which is preliminary data.</text>
</comment>
<gene>
    <name evidence="2" type="ORF">BCR34DRAFT_605647</name>
</gene>
<feature type="compositionally biased region" description="Polar residues" evidence="1">
    <location>
        <begin position="18"/>
        <end position="35"/>
    </location>
</feature>
<evidence type="ECO:0000313" key="2">
    <source>
        <dbReference type="EMBL" id="ORY02296.1"/>
    </source>
</evidence>
<feature type="compositionally biased region" description="Polar residues" evidence="1">
    <location>
        <begin position="221"/>
        <end position="231"/>
    </location>
</feature>
<feature type="compositionally biased region" description="Polar residues" evidence="1">
    <location>
        <begin position="159"/>
        <end position="171"/>
    </location>
</feature>
<feature type="compositionally biased region" description="Polar residues" evidence="1">
    <location>
        <begin position="190"/>
        <end position="213"/>
    </location>
</feature>
<organism evidence="2 3">
    <name type="scientific">Clohesyomyces aquaticus</name>
    <dbReference type="NCBI Taxonomy" id="1231657"/>
    <lineage>
        <taxon>Eukaryota</taxon>
        <taxon>Fungi</taxon>
        <taxon>Dikarya</taxon>
        <taxon>Ascomycota</taxon>
        <taxon>Pezizomycotina</taxon>
        <taxon>Dothideomycetes</taxon>
        <taxon>Pleosporomycetidae</taxon>
        <taxon>Pleosporales</taxon>
        <taxon>Lindgomycetaceae</taxon>
        <taxon>Clohesyomyces</taxon>
    </lineage>
</organism>
<sequence>MIPTSSQGASGAPKSSERFSGNSGTSPNTPVTTKVVTRDRVEHSVYRLKQKQRDYSDARNHEMNDHVKARAIRSLAGSVHGVEGIETGDLEVLTVGILVAMPTSLDEKPLDMLRIFESDTWSNKVKTLIEINGNRKDLTEKGKVESLFHEVMRIPPESDLSTENQNDSASMSRGEGFGAQPLRMGRNAADNRTQTSSRVATEGPSSDTSGSSTQRERSPENSRSSLKTCLQSKIFWR</sequence>
<accession>A0A1Y1YWH4</accession>
<dbReference type="Proteomes" id="UP000193144">
    <property type="component" value="Unassembled WGS sequence"/>
</dbReference>
<proteinExistence type="predicted"/>
<dbReference type="AlphaFoldDB" id="A0A1Y1YWH4"/>
<protein>
    <submittedName>
        <fullName evidence="2">Uncharacterized protein</fullName>
    </submittedName>
</protein>
<keyword evidence="3" id="KW-1185">Reference proteome</keyword>